<dbReference type="Pfam" id="PF13480">
    <property type="entry name" value="Acetyltransf_6"/>
    <property type="match status" value="1"/>
</dbReference>
<dbReference type="InterPro" id="IPR038740">
    <property type="entry name" value="BioF2-like_GNAT_dom"/>
</dbReference>
<dbReference type="RefSeq" id="WP_129603273.1">
    <property type="nucleotide sequence ID" value="NZ_CP035544.1"/>
</dbReference>
<dbReference type="Gene3D" id="3.40.630.30">
    <property type="match status" value="1"/>
</dbReference>
<organism evidence="2 3">
    <name type="scientific">Muriicola soli</name>
    <dbReference type="NCBI Taxonomy" id="2507538"/>
    <lineage>
        <taxon>Bacteria</taxon>
        <taxon>Pseudomonadati</taxon>
        <taxon>Bacteroidota</taxon>
        <taxon>Flavobacteriia</taxon>
        <taxon>Flavobacteriales</taxon>
        <taxon>Flavobacteriaceae</taxon>
        <taxon>Muriicola</taxon>
    </lineage>
</organism>
<accession>A0A411E822</accession>
<evidence type="ECO:0000259" key="1">
    <source>
        <dbReference type="Pfam" id="PF13480"/>
    </source>
</evidence>
<keyword evidence="3" id="KW-1185">Reference proteome</keyword>
<dbReference type="Proteomes" id="UP000290889">
    <property type="component" value="Chromosome"/>
</dbReference>
<dbReference type="SUPFAM" id="SSF55729">
    <property type="entry name" value="Acyl-CoA N-acyltransferases (Nat)"/>
    <property type="match status" value="1"/>
</dbReference>
<protein>
    <submittedName>
        <fullName evidence="2">GNAT family N-acetyltransferase</fullName>
    </submittedName>
</protein>
<dbReference type="OrthoDB" id="1426896at2"/>
<dbReference type="AlphaFoldDB" id="A0A411E822"/>
<proteinExistence type="predicted"/>
<reference evidence="2 3" key="1">
    <citation type="submission" date="2019-01" db="EMBL/GenBank/DDBJ databases">
        <title>Muriicola soli sp. nov., isolated from soil.</title>
        <authorList>
            <person name="Kang H.J."/>
            <person name="Kim S.B."/>
        </authorList>
    </citation>
    <scope>NUCLEOTIDE SEQUENCE [LARGE SCALE GENOMIC DNA]</scope>
    <source>
        <strain evidence="2 3">MMS17-SY002</strain>
    </source>
</reference>
<sequence>MNRLIFLKEFLNKEKPFPFFENIVFRAKNYLSPNKDAVSKVDSVSIIKDVPDYFRIIVREGEYNIHKIRSIEGYYVDLSSFSDYKRYLESIQGAKSRSNLRRYIQRLESCFPIRYEAYYGSVDKEEYHALFAALKIFLVKRFEEKGESNYELPYLHEFENKLYPLILKKEACLFVIYDGSKPISIRINMFKDDLAYYIMSGYDTDYSKFHPGLIDMAKNIEWLFSMEFRIYDLLKGYEPYKSKWYTNSYYNYHQIVIRKNATAGRLGGLLPYASLSLREMLFRFARKVHLKQAKKSITKYSNLLQPKGHTVHTKTVSRLESEAELRHMTKVDIEGQPKLQFLRKTVYDFLFTSKQEYRKTKVYKHPDLSTFLVLGEKEDLLIQVG</sequence>
<dbReference type="KEGG" id="mur:EQY75_04560"/>
<dbReference type="GO" id="GO:0016740">
    <property type="term" value="F:transferase activity"/>
    <property type="evidence" value="ECO:0007669"/>
    <property type="project" value="UniProtKB-KW"/>
</dbReference>
<feature type="domain" description="BioF2-like acetyltransferase" evidence="1">
    <location>
        <begin position="95"/>
        <end position="242"/>
    </location>
</feature>
<name>A0A411E822_9FLAO</name>
<dbReference type="EMBL" id="CP035544">
    <property type="protein sequence ID" value="QBA63871.1"/>
    <property type="molecule type" value="Genomic_DNA"/>
</dbReference>
<gene>
    <name evidence="2" type="ORF">EQY75_04560</name>
</gene>
<keyword evidence="2" id="KW-0808">Transferase</keyword>
<evidence type="ECO:0000313" key="2">
    <source>
        <dbReference type="EMBL" id="QBA63871.1"/>
    </source>
</evidence>
<evidence type="ECO:0000313" key="3">
    <source>
        <dbReference type="Proteomes" id="UP000290889"/>
    </source>
</evidence>
<dbReference type="InterPro" id="IPR016181">
    <property type="entry name" value="Acyl_CoA_acyltransferase"/>
</dbReference>